<feature type="transmembrane region" description="Helical" evidence="5">
    <location>
        <begin position="107"/>
        <end position="126"/>
    </location>
</feature>
<keyword evidence="4 5" id="KW-0472">Membrane</keyword>
<dbReference type="EMBL" id="PEZD01000012">
    <property type="protein sequence ID" value="PIS17469.1"/>
    <property type="molecule type" value="Genomic_DNA"/>
</dbReference>
<evidence type="ECO:0000256" key="1">
    <source>
        <dbReference type="ARBA" id="ARBA00004141"/>
    </source>
</evidence>
<dbReference type="GO" id="GO:0006874">
    <property type="term" value="P:intracellular calcium ion homeostasis"/>
    <property type="evidence" value="ECO:0007669"/>
    <property type="project" value="TreeGrafter"/>
</dbReference>
<dbReference type="Pfam" id="PF01699">
    <property type="entry name" value="Na_Ca_ex"/>
    <property type="match status" value="2"/>
</dbReference>
<feature type="transmembrane region" description="Helical" evidence="5">
    <location>
        <begin position="297"/>
        <end position="313"/>
    </location>
</feature>
<feature type="domain" description="Sodium/calcium exchanger membrane region" evidence="6">
    <location>
        <begin position="5"/>
        <end position="146"/>
    </location>
</feature>
<keyword evidence="3 5" id="KW-1133">Transmembrane helix</keyword>
<dbReference type="GO" id="GO:0005886">
    <property type="term" value="C:plasma membrane"/>
    <property type="evidence" value="ECO:0007669"/>
    <property type="project" value="TreeGrafter"/>
</dbReference>
<feature type="domain" description="Sodium/calcium exchanger membrane region" evidence="6">
    <location>
        <begin position="170"/>
        <end position="310"/>
    </location>
</feature>
<comment type="subcellular location">
    <subcellularLocation>
        <location evidence="1">Membrane</location>
        <topology evidence="1">Multi-pass membrane protein</topology>
    </subcellularLocation>
</comment>
<dbReference type="PANTHER" id="PTHR10846">
    <property type="entry name" value="SODIUM/POTASSIUM/CALCIUM EXCHANGER"/>
    <property type="match status" value="1"/>
</dbReference>
<feature type="transmembrane region" description="Helical" evidence="5">
    <location>
        <begin position="39"/>
        <end position="63"/>
    </location>
</feature>
<protein>
    <recommendedName>
        <fullName evidence="6">Sodium/calcium exchanger membrane region domain-containing protein</fullName>
    </recommendedName>
</protein>
<proteinExistence type="predicted"/>
<evidence type="ECO:0000256" key="5">
    <source>
        <dbReference type="SAM" id="Phobius"/>
    </source>
</evidence>
<accession>A0A2H0WZV7</accession>
<keyword evidence="2 5" id="KW-0812">Transmembrane</keyword>
<dbReference type="InterPro" id="IPR044880">
    <property type="entry name" value="NCX_ion-bd_dom_sf"/>
</dbReference>
<comment type="caution">
    <text evidence="7">The sequence shown here is derived from an EMBL/GenBank/DDBJ whole genome shotgun (WGS) entry which is preliminary data.</text>
</comment>
<dbReference type="PANTHER" id="PTHR10846:SF8">
    <property type="entry name" value="INNER MEMBRANE PROTEIN YRBG"/>
    <property type="match status" value="1"/>
</dbReference>
<feature type="transmembrane region" description="Helical" evidence="5">
    <location>
        <begin position="268"/>
        <end position="285"/>
    </location>
</feature>
<evidence type="ECO:0000313" key="7">
    <source>
        <dbReference type="EMBL" id="PIS17469.1"/>
    </source>
</evidence>
<name>A0A2H0WZV7_9BACT</name>
<feature type="transmembrane region" description="Helical" evidence="5">
    <location>
        <begin position="75"/>
        <end position="95"/>
    </location>
</feature>
<feature type="transmembrane region" description="Helical" evidence="5">
    <location>
        <begin position="170"/>
        <end position="188"/>
    </location>
</feature>
<feature type="transmembrane region" description="Helical" evidence="5">
    <location>
        <begin position="200"/>
        <end position="221"/>
    </location>
</feature>
<dbReference type="Gene3D" id="1.20.1420.30">
    <property type="entry name" value="NCX, central ion-binding region"/>
    <property type="match status" value="1"/>
</dbReference>
<dbReference type="InterPro" id="IPR004837">
    <property type="entry name" value="NaCa_Exmemb"/>
</dbReference>
<feature type="transmembrane region" description="Helical" evidence="5">
    <location>
        <begin position="132"/>
        <end position="149"/>
    </location>
</feature>
<sequence>MIWSYILIFILASLVLVRSGTMAIQSLSRIARYLKWSEFVVAFMLMAFVSSLPELFIGISSAIHRVPQISFGNIIGANVINLTLAVGLAALFLGGLQVERKIVKRDVVYTAAVALLPLVLIFDGVLSRIDGIILLFIFAIYLVWLFSQKERFSRVYNNQAPDFRRFIKDIFFFFSSIGLLLLSAEFVINSAVSLAEELNISPVVIGILLIGAGTALPETYFSVRAALCGKKEMILGNLMGAVIITSLFVLGIVALISPIEIHDFSPYFIARIFLFFAALFFFIFIHTGEKITKKEALFLLLIYLAFVTIEILTR</sequence>
<dbReference type="GO" id="GO:0008273">
    <property type="term" value="F:calcium, potassium:sodium antiporter activity"/>
    <property type="evidence" value="ECO:0007669"/>
    <property type="project" value="TreeGrafter"/>
</dbReference>
<dbReference type="InterPro" id="IPR004481">
    <property type="entry name" value="K/Na/Ca-exchanger"/>
</dbReference>
<feature type="transmembrane region" description="Helical" evidence="5">
    <location>
        <begin position="6"/>
        <end position="27"/>
    </location>
</feature>
<organism evidence="7 8">
    <name type="scientific">Candidatus Nealsonbacteria bacterium CG09_land_8_20_14_0_10_42_14</name>
    <dbReference type="NCBI Taxonomy" id="1974707"/>
    <lineage>
        <taxon>Bacteria</taxon>
        <taxon>Candidatus Nealsoniibacteriota</taxon>
    </lineage>
</organism>
<dbReference type="Proteomes" id="UP000229675">
    <property type="component" value="Unassembled WGS sequence"/>
</dbReference>
<dbReference type="AlphaFoldDB" id="A0A2H0WZV7"/>
<dbReference type="GO" id="GO:0005262">
    <property type="term" value="F:calcium channel activity"/>
    <property type="evidence" value="ECO:0007669"/>
    <property type="project" value="TreeGrafter"/>
</dbReference>
<gene>
    <name evidence="7" type="ORF">COT59_00520</name>
</gene>
<evidence type="ECO:0000256" key="3">
    <source>
        <dbReference type="ARBA" id="ARBA00022989"/>
    </source>
</evidence>
<evidence type="ECO:0000259" key="6">
    <source>
        <dbReference type="Pfam" id="PF01699"/>
    </source>
</evidence>
<evidence type="ECO:0000256" key="4">
    <source>
        <dbReference type="ARBA" id="ARBA00023136"/>
    </source>
</evidence>
<evidence type="ECO:0000256" key="2">
    <source>
        <dbReference type="ARBA" id="ARBA00022692"/>
    </source>
</evidence>
<evidence type="ECO:0000313" key="8">
    <source>
        <dbReference type="Proteomes" id="UP000229675"/>
    </source>
</evidence>
<feature type="transmembrane region" description="Helical" evidence="5">
    <location>
        <begin position="233"/>
        <end position="256"/>
    </location>
</feature>
<reference evidence="8" key="1">
    <citation type="submission" date="2017-09" db="EMBL/GenBank/DDBJ databases">
        <title>Depth-based differentiation of microbial function through sediment-hosted aquifers and enrichment of novel symbionts in the deep terrestrial subsurface.</title>
        <authorList>
            <person name="Probst A.J."/>
            <person name="Ladd B."/>
            <person name="Jarett J.K."/>
            <person name="Geller-Mcgrath D.E."/>
            <person name="Sieber C.M.K."/>
            <person name="Emerson J.B."/>
            <person name="Anantharaman K."/>
            <person name="Thomas B.C."/>
            <person name="Malmstrom R."/>
            <person name="Stieglmeier M."/>
            <person name="Klingl A."/>
            <person name="Woyke T."/>
            <person name="Ryan C.M."/>
            <person name="Banfield J.F."/>
        </authorList>
    </citation>
    <scope>NUCLEOTIDE SEQUENCE [LARGE SCALE GENOMIC DNA]</scope>
</reference>